<dbReference type="EMBL" id="KV784357">
    <property type="protein sequence ID" value="OEU17954.1"/>
    <property type="molecule type" value="Genomic_DNA"/>
</dbReference>
<feature type="region of interest" description="Disordered" evidence="1">
    <location>
        <begin position="448"/>
        <end position="519"/>
    </location>
</feature>
<feature type="compositionally biased region" description="Basic and acidic residues" evidence="1">
    <location>
        <begin position="300"/>
        <end position="316"/>
    </location>
</feature>
<evidence type="ECO:0000256" key="1">
    <source>
        <dbReference type="SAM" id="MobiDB-lite"/>
    </source>
</evidence>
<keyword evidence="3" id="KW-1185">Reference proteome</keyword>
<dbReference type="OrthoDB" id="37387at2759"/>
<proteinExistence type="predicted"/>
<feature type="compositionally biased region" description="Acidic residues" evidence="1">
    <location>
        <begin position="343"/>
        <end position="370"/>
    </location>
</feature>
<feature type="compositionally biased region" description="Basic and acidic residues" evidence="1">
    <location>
        <begin position="371"/>
        <end position="385"/>
    </location>
</feature>
<dbReference type="Proteomes" id="UP000095751">
    <property type="component" value="Unassembled WGS sequence"/>
</dbReference>
<evidence type="ECO:0000313" key="2">
    <source>
        <dbReference type="EMBL" id="OEU17954.1"/>
    </source>
</evidence>
<feature type="compositionally biased region" description="Low complexity" evidence="1">
    <location>
        <begin position="476"/>
        <end position="486"/>
    </location>
</feature>
<dbReference type="InParanoid" id="A0A1E7FIK3"/>
<name>A0A1E7FIK3_9STRA</name>
<sequence length="587" mass="64817">MPPVLDQSKSKVDGLAFIGLSLARNHPVEGNSESYTHQTAFDLNNVLDREYDFIAATNDDGWLVGGGEPGPPNSYKLAAKDSGHVELMRIGTYRKDWGGLDITELLQIMTSSTTENNQILIPQIDVLPTSVIANPDKPPELEIRFDMEPEIPIGMIDNDFNQFCTAPLPINWQLRFIHNQLFKTFVFPSRFCPGPFHSTIVRKAEFRSNEHRKLYFEKCDRAIEAWRTNGPQPLNTIPRALNGTPLPVTETEEEVVEETPSNSDVTSADIVADKEAVDEEVVAAPSDAAEATVDNVITEKVNHDDERYGEEKKECGGDDDDEVTPTSPPFAFTARATSNLEVSLDEGYGDGDGDDDDVAEDNDIEEEDEIVKEREEIEAVDTKFTEDDEEKVTAEDDNEDEDKDQAPEIPTLDTAGSTETEKNEGTGMYRHTWNDLVRVADSKDSFVSNLTASKEEEDITETESTSTALEKEDEGTAAAAAVVNAENVKKEEEEEDTTTDDPLTEEEKEMKTGDVTAVTPADSCHSGIWLFTDRSMTKKKQVEDATRVFARQVDEMVSGVNGVISTVIDSVCSPQNSPDKPPASVSK</sequence>
<feature type="region of interest" description="Disordered" evidence="1">
    <location>
        <begin position="298"/>
        <end position="429"/>
    </location>
</feature>
<accession>A0A1E7FIK3</accession>
<dbReference type="KEGG" id="fcy:FRACYDRAFT_238385"/>
<protein>
    <submittedName>
        <fullName evidence="2">Uncharacterized protein</fullName>
    </submittedName>
</protein>
<dbReference type="AlphaFoldDB" id="A0A1E7FIK3"/>
<organism evidence="2 3">
    <name type="scientific">Fragilariopsis cylindrus CCMP1102</name>
    <dbReference type="NCBI Taxonomy" id="635003"/>
    <lineage>
        <taxon>Eukaryota</taxon>
        <taxon>Sar</taxon>
        <taxon>Stramenopiles</taxon>
        <taxon>Ochrophyta</taxon>
        <taxon>Bacillariophyta</taxon>
        <taxon>Bacillariophyceae</taxon>
        <taxon>Bacillariophycidae</taxon>
        <taxon>Bacillariales</taxon>
        <taxon>Bacillariaceae</taxon>
        <taxon>Fragilariopsis</taxon>
    </lineage>
</organism>
<gene>
    <name evidence="2" type="ORF">FRACYDRAFT_238385</name>
</gene>
<feature type="compositionally biased region" description="Acidic residues" evidence="1">
    <location>
        <begin position="492"/>
        <end position="507"/>
    </location>
</feature>
<reference evidence="2 3" key="1">
    <citation type="submission" date="2016-09" db="EMBL/GenBank/DDBJ databases">
        <title>Extensive genetic diversity and differential bi-allelic expression allows diatom success in the polar Southern Ocean.</title>
        <authorList>
            <consortium name="DOE Joint Genome Institute"/>
            <person name="Mock T."/>
            <person name="Otillar R.P."/>
            <person name="Strauss J."/>
            <person name="Dupont C."/>
            <person name="Frickenhaus S."/>
            <person name="Maumus F."/>
            <person name="Mcmullan M."/>
            <person name="Sanges R."/>
            <person name="Schmutz J."/>
            <person name="Toseland A."/>
            <person name="Valas R."/>
            <person name="Veluchamy A."/>
            <person name="Ward B.J."/>
            <person name="Allen A."/>
            <person name="Barry K."/>
            <person name="Falciatore A."/>
            <person name="Ferrante M."/>
            <person name="Fortunato A.E."/>
            <person name="Gloeckner G."/>
            <person name="Gruber A."/>
            <person name="Hipkin R."/>
            <person name="Janech M."/>
            <person name="Kroth P."/>
            <person name="Leese F."/>
            <person name="Lindquist E."/>
            <person name="Lyon B.R."/>
            <person name="Martin J."/>
            <person name="Mayer C."/>
            <person name="Parker M."/>
            <person name="Quesneville H."/>
            <person name="Raymond J."/>
            <person name="Uhlig C."/>
            <person name="Valentin K.U."/>
            <person name="Worden A.Z."/>
            <person name="Armbrust E.V."/>
            <person name="Bowler C."/>
            <person name="Green B."/>
            <person name="Moulton V."/>
            <person name="Van Oosterhout C."/>
            <person name="Grigoriev I."/>
        </authorList>
    </citation>
    <scope>NUCLEOTIDE SEQUENCE [LARGE SCALE GENOMIC DNA]</scope>
    <source>
        <strain evidence="2 3">CCMP1102</strain>
    </source>
</reference>
<evidence type="ECO:0000313" key="3">
    <source>
        <dbReference type="Proteomes" id="UP000095751"/>
    </source>
</evidence>
<feature type="compositionally biased region" description="Acidic residues" evidence="1">
    <location>
        <begin position="386"/>
        <end position="403"/>
    </location>
</feature>